<accession>A0ACC3SCU7</accession>
<proteinExistence type="predicted"/>
<organism evidence="1 2">
    <name type="scientific">Zalaria obscura</name>
    <dbReference type="NCBI Taxonomy" id="2024903"/>
    <lineage>
        <taxon>Eukaryota</taxon>
        <taxon>Fungi</taxon>
        <taxon>Dikarya</taxon>
        <taxon>Ascomycota</taxon>
        <taxon>Pezizomycotina</taxon>
        <taxon>Dothideomycetes</taxon>
        <taxon>Dothideomycetidae</taxon>
        <taxon>Dothideales</taxon>
        <taxon>Zalariaceae</taxon>
        <taxon>Zalaria</taxon>
    </lineage>
</organism>
<gene>
    <name evidence="1" type="ORF">M8818_005624</name>
</gene>
<name>A0ACC3SCU7_9PEZI</name>
<sequence length="782" mass="84119">MSDDDMSDAASDTSDAPLETLVAGRAKRSTAGNRLSYLLEHLEDEDVRNDLLAEDETDQADYSASEAEDGDVDLESSDDDEDQGPPKEGEVEQLEGEKELKRQERAAAAKEKKRKATDFSRIPQLRKKVKLVEDTGTGTGTAATTPTPTEATTPAIRQRKKSERLSWLPTAEDAPSRQSSRKQTVANKEVTHAKLKESKIRSERQLEIMRIAAEKRHAEAGPKLTQADRMARALKVEKENARSLNRWEKSEAERQLVQREKLEALRNKKLEGPVIRYWSGSVIWEGDRMQVKPVQQPKIEVVEEPKKDIVKEEKPDGDTSTVDGDGTNPPAAEAAGQPQDKAPIEPATAGPLTETSTTPAQTGVDSLEASRETSQQPSVTPAPAGTEEPTKEPTPQPAAVVPVQDSAPHDEAQDKSEPSPALAAAPNSASEHVVKTTLPLESLSAPEAATAQGPAGLLDGIHLWASQSPAPKEKQDKEASDGMAAPADNHSNAPSLPLVPQAMSPTPDVQSQHQPIQHSSFIPTQQQQLHPPPYQQQHHEVPQSQQQIPPYGPAPSQYAYHAPPTYALIPGQLPQFAPFIAPPPVLTAPLPPPPPPLPVRAARVLTILENFASLSDRAASTSRRASKENSTSQIANVLLPGSAVSLTSAEQKYLTAKRKEGLPPAPPKPVCKVTGKEAKFRDPKTGIMYRDLGAFKALQRVVAGGCAWSPLLGAWAGIVGEGPIGRVARGVPEGFWRGIDKSKIKDEVKSEEPPETAEKGGVVAEKKEGEANAGTQAAPVEV</sequence>
<keyword evidence="2" id="KW-1185">Reference proteome</keyword>
<comment type="caution">
    <text evidence="1">The sequence shown here is derived from an EMBL/GenBank/DDBJ whole genome shotgun (WGS) entry which is preliminary data.</text>
</comment>
<protein>
    <submittedName>
        <fullName evidence="1">Uncharacterized protein</fullName>
    </submittedName>
</protein>
<evidence type="ECO:0000313" key="2">
    <source>
        <dbReference type="Proteomes" id="UP001320706"/>
    </source>
</evidence>
<dbReference type="Proteomes" id="UP001320706">
    <property type="component" value="Unassembled WGS sequence"/>
</dbReference>
<dbReference type="EMBL" id="JAMKPW020000033">
    <property type="protein sequence ID" value="KAK8202098.1"/>
    <property type="molecule type" value="Genomic_DNA"/>
</dbReference>
<reference evidence="1" key="1">
    <citation type="submission" date="2024-02" db="EMBL/GenBank/DDBJ databases">
        <title>Metagenome Assembled Genome of Zalaria obscura JY119.</title>
        <authorList>
            <person name="Vighnesh L."/>
            <person name="Jagadeeshwari U."/>
            <person name="Venkata Ramana C."/>
            <person name="Sasikala C."/>
        </authorList>
    </citation>
    <scope>NUCLEOTIDE SEQUENCE</scope>
    <source>
        <strain evidence="1">JY119</strain>
    </source>
</reference>
<evidence type="ECO:0000313" key="1">
    <source>
        <dbReference type="EMBL" id="KAK8202098.1"/>
    </source>
</evidence>